<dbReference type="InterPro" id="IPR024456">
    <property type="entry name" value="Integrase_catalytic_putative"/>
</dbReference>
<feature type="region of interest" description="Disordered" evidence="2">
    <location>
        <begin position="1"/>
        <end position="22"/>
    </location>
</feature>
<protein>
    <submittedName>
        <fullName evidence="4">Integrase domain-containing protein</fullName>
    </submittedName>
</protein>
<accession>A0ABX8UVK3</accession>
<feature type="compositionally biased region" description="Basic and acidic residues" evidence="2">
    <location>
        <begin position="345"/>
        <end position="355"/>
    </location>
</feature>
<keyword evidence="5" id="KW-1185">Reference proteome</keyword>
<name>A0ABX8UVK3_9BURK</name>
<evidence type="ECO:0000256" key="1">
    <source>
        <dbReference type="ARBA" id="ARBA00023172"/>
    </source>
</evidence>
<dbReference type="Gene3D" id="1.10.443.10">
    <property type="entry name" value="Intergrase catalytic core"/>
    <property type="match status" value="1"/>
</dbReference>
<organism evidence="4 5">
    <name type="scientific">Paraburkholderia edwinii</name>
    <dbReference type="NCBI Taxonomy" id="2861782"/>
    <lineage>
        <taxon>Bacteria</taxon>
        <taxon>Pseudomonadati</taxon>
        <taxon>Pseudomonadota</taxon>
        <taxon>Betaproteobacteria</taxon>
        <taxon>Burkholderiales</taxon>
        <taxon>Burkholderiaceae</taxon>
        <taxon>Paraburkholderia</taxon>
    </lineage>
</organism>
<gene>
    <name evidence="4" type="ORF">KZJ38_16055</name>
</gene>
<evidence type="ECO:0000256" key="2">
    <source>
        <dbReference type="SAM" id="MobiDB-lite"/>
    </source>
</evidence>
<evidence type="ECO:0000313" key="5">
    <source>
        <dbReference type="Proteomes" id="UP000826462"/>
    </source>
</evidence>
<proteinExistence type="predicted"/>
<evidence type="ECO:0000313" key="4">
    <source>
        <dbReference type="EMBL" id="QYD71019.1"/>
    </source>
</evidence>
<feature type="domain" description="Tyr recombinase" evidence="3">
    <location>
        <begin position="107"/>
        <end position="301"/>
    </location>
</feature>
<feature type="region of interest" description="Disordered" evidence="2">
    <location>
        <begin position="332"/>
        <end position="355"/>
    </location>
</feature>
<keyword evidence="1" id="KW-0233">DNA recombination</keyword>
<sequence length="355" mass="39546">MTQAVHKAAVSSKRAGGSLATQRNRRLDSAGLLRFAREIGELYPSLEDVPEWVIHLYAQYCAAQGKAPGTLANIFSAIRVLNAVATKNVHPAPTNRSLGIDRRERKGRKRALTEAEIALFLERARSSDDGIVHIVGIARVLGLRRKEALMCAYDLPMWLEALARGDTTVRVMRGAKNGRPRQVRIIQARREQTQQIITSALAYAEEHNFRLIHGKNTTLEGSMGRLTFLIQRLGMSGEKSFHALRYTYALESANELLESGTSPYETLVQLSECLGHGRSRTQMILNHYCQPIRDRFEGCPALARKDNKLRPAPPRPPRSIARLDAKSLHATLSGYPIGKATDQPANRHPDEHSHS</sequence>
<reference evidence="4 5" key="1">
    <citation type="submission" date="2021-07" db="EMBL/GenBank/DDBJ databases">
        <title>Paraburkholderia edwinii protects Aspergillus sp. from phenazines by acting as a toxin sponge.</title>
        <authorList>
            <person name="Dahlstrom K.M."/>
            <person name="Newman D.K."/>
        </authorList>
    </citation>
    <scope>NUCLEOTIDE SEQUENCE [LARGE SCALE GENOMIC DNA]</scope>
    <source>
        <strain evidence="4 5">Pe01</strain>
    </source>
</reference>
<dbReference type="InterPro" id="IPR002104">
    <property type="entry name" value="Integrase_catalytic"/>
</dbReference>
<evidence type="ECO:0000259" key="3">
    <source>
        <dbReference type="PROSITE" id="PS51898"/>
    </source>
</evidence>
<dbReference type="InterPro" id="IPR011010">
    <property type="entry name" value="DNA_brk_join_enz"/>
</dbReference>
<dbReference type="EMBL" id="CP080095">
    <property type="protein sequence ID" value="QYD71019.1"/>
    <property type="molecule type" value="Genomic_DNA"/>
</dbReference>
<dbReference type="InterPro" id="IPR013762">
    <property type="entry name" value="Integrase-like_cat_sf"/>
</dbReference>
<dbReference type="PROSITE" id="PS51898">
    <property type="entry name" value="TYR_RECOMBINASE"/>
    <property type="match status" value="1"/>
</dbReference>
<dbReference type="SUPFAM" id="SSF56349">
    <property type="entry name" value="DNA breaking-rejoining enzymes"/>
    <property type="match status" value="1"/>
</dbReference>
<dbReference type="Proteomes" id="UP000826462">
    <property type="component" value="Chromosome 1"/>
</dbReference>
<dbReference type="Pfam" id="PF12835">
    <property type="entry name" value="Integrase_1"/>
    <property type="match status" value="1"/>
</dbReference>